<dbReference type="AlphaFoldDB" id="A0A9P6ZTM5"/>
<feature type="transmembrane region" description="Helical" evidence="1">
    <location>
        <begin position="23"/>
        <end position="43"/>
    </location>
</feature>
<reference evidence="2" key="1">
    <citation type="journal article" date="2020" name="New Phytol.">
        <title>Comparative genomics reveals dynamic genome evolution in host specialist ectomycorrhizal fungi.</title>
        <authorList>
            <person name="Lofgren L.A."/>
            <person name="Nguyen N.H."/>
            <person name="Vilgalys R."/>
            <person name="Ruytinx J."/>
            <person name="Liao H.L."/>
            <person name="Branco S."/>
            <person name="Kuo A."/>
            <person name="LaButti K."/>
            <person name="Lipzen A."/>
            <person name="Andreopoulos W."/>
            <person name="Pangilinan J."/>
            <person name="Riley R."/>
            <person name="Hundley H."/>
            <person name="Na H."/>
            <person name="Barry K."/>
            <person name="Grigoriev I.V."/>
            <person name="Stajich J.E."/>
            <person name="Kennedy P.G."/>
        </authorList>
    </citation>
    <scope>NUCLEOTIDE SEQUENCE</scope>
    <source>
        <strain evidence="2">DOB743</strain>
    </source>
</reference>
<gene>
    <name evidence="2" type="ORF">EV702DRAFT_361743</name>
</gene>
<dbReference type="Proteomes" id="UP000714275">
    <property type="component" value="Unassembled WGS sequence"/>
</dbReference>
<proteinExistence type="predicted"/>
<evidence type="ECO:0000313" key="3">
    <source>
        <dbReference type="Proteomes" id="UP000714275"/>
    </source>
</evidence>
<keyword evidence="1" id="KW-0472">Membrane</keyword>
<dbReference type="EMBL" id="JABBWD010000029">
    <property type="protein sequence ID" value="KAG1776030.1"/>
    <property type="molecule type" value="Genomic_DNA"/>
</dbReference>
<evidence type="ECO:0000313" key="2">
    <source>
        <dbReference type="EMBL" id="KAG1776030.1"/>
    </source>
</evidence>
<evidence type="ECO:0000256" key="1">
    <source>
        <dbReference type="SAM" id="Phobius"/>
    </source>
</evidence>
<dbReference type="OrthoDB" id="2636057at2759"/>
<name>A0A9P6ZTM5_9AGAM</name>
<comment type="caution">
    <text evidence="2">The sequence shown here is derived from an EMBL/GenBank/DDBJ whole genome shotgun (WGS) entry which is preliminary data.</text>
</comment>
<sequence length="351" mass="39591">MVSSPPPLHHPSVNHSVMSIRDIAYRLILTVINIIAFMTFKIFSYTVEYQWKRSVSPGSSVRAKSLTVCKFANLISQGEFCERIVFYYSSRWHVYQKGRYTGSLTIFPASESRCVGNLYVSKSLKFFRRILDVPGLQPRYPTRAPRMSLIKYEPSFPRLASQLPWSSRHPENGSSARKATLGRREYVKVLAKSVIRRKVKESQIRHGSITPLYHPVQSPNSQETHDLRKALVKTLGASALKRQSLVIKEKEAHHTPKEVRLERRMRLALGENLSIKNLASAAAARKTPGSSLPDRSLSRIHSLQPKSRYQNQKSSRRSLFHEAAATSFKLFVNLGPEAASVPGSCSAVVSM</sequence>
<keyword evidence="1" id="KW-1133">Transmembrane helix</keyword>
<organism evidence="2 3">
    <name type="scientific">Suillus placidus</name>
    <dbReference type="NCBI Taxonomy" id="48579"/>
    <lineage>
        <taxon>Eukaryota</taxon>
        <taxon>Fungi</taxon>
        <taxon>Dikarya</taxon>
        <taxon>Basidiomycota</taxon>
        <taxon>Agaricomycotina</taxon>
        <taxon>Agaricomycetes</taxon>
        <taxon>Agaricomycetidae</taxon>
        <taxon>Boletales</taxon>
        <taxon>Suillineae</taxon>
        <taxon>Suillaceae</taxon>
        <taxon>Suillus</taxon>
    </lineage>
</organism>
<protein>
    <submittedName>
        <fullName evidence="2">Uncharacterized protein</fullName>
    </submittedName>
</protein>
<accession>A0A9P6ZTM5</accession>
<keyword evidence="3" id="KW-1185">Reference proteome</keyword>
<keyword evidence="1" id="KW-0812">Transmembrane</keyword>